<sequence length="106" mass="11613">MKGHWIKGQLCRAPSVSCSTYKNSNLRLLLGVLGAPLILVHVSTTEPLPYLKIKDTPILLKRSMSANSEFESSIEGAIAHCKQSQQLLSSRMQFVGGEEISPGFIQ</sequence>
<gene>
    <name evidence="1" type="ORF">C1H46_041385</name>
</gene>
<evidence type="ECO:0000313" key="2">
    <source>
        <dbReference type="Proteomes" id="UP000315295"/>
    </source>
</evidence>
<dbReference type="EMBL" id="VIEB01001334">
    <property type="protein sequence ID" value="TQD73083.1"/>
    <property type="molecule type" value="Genomic_DNA"/>
</dbReference>
<protein>
    <submittedName>
        <fullName evidence="1">Uncharacterized protein</fullName>
    </submittedName>
</protein>
<comment type="caution">
    <text evidence="1">The sequence shown here is derived from an EMBL/GenBank/DDBJ whole genome shotgun (WGS) entry which is preliminary data.</text>
</comment>
<organism evidence="1 2">
    <name type="scientific">Malus baccata</name>
    <name type="common">Siberian crab apple</name>
    <name type="synonym">Pyrus baccata</name>
    <dbReference type="NCBI Taxonomy" id="106549"/>
    <lineage>
        <taxon>Eukaryota</taxon>
        <taxon>Viridiplantae</taxon>
        <taxon>Streptophyta</taxon>
        <taxon>Embryophyta</taxon>
        <taxon>Tracheophyta</taxon>
        <taxon>Spermatophyta</taxon>
        <taxon>Magnoliopsida</taxon>
        <taxon>eudicotyledons</taxon>
        <taxon>Gunneridae</taxon>
        <taxon>Pentapetalae</taxon>
        <taxon>rosids</taxon>
        <taxon>fabids</taxon>
        <taxon>Rosales</taxon>
        <taxon>Rosaceae</taxon>
        <taxon>Amygdaloideae</taxon>
        <taxon>Maleae</taxon>
        <taxon>Malus</taxon>
    </lineage>
</organism>
<dbReference type="Proteomes" id="UP000315295">
    <property type="component" value="Unassembled WGS sequence"/>
</dbReference>
<proteinExistence type="predicted"/>
<accession>A0A540KFS7</accession>
<dbReference type="AlphaFoldDB" id="A0A540KFS7"/>
<keyword evidence="2" id="KW-1185">Reference proteome</keyword>
<name>A0A540KFS7_MALBA</name>
<reference evidence="1 2" key="1">
    <citation type="journal article" date="2019" name="G3 (Bethesda)">
        <title>Sequencing of a Wild Apple (Malus baccata) Genome Unravels the Differences Between Cultivated and Wild Apple Species Regarding Disease Resistance and Cold Tolerance.</title>
        <authorList>
            <person name="Chen X."/>
        </authorList>
    </citation>
    <scope>NUCLEOTIDE SEQUENCE [LARGE SCALE GENOMIC DNA]</scope>
    <source>
        <strain evidence="2">cv. Shandingzi</strain>
        <tissue evidence="1">Leaves</tissue>
    </source>
</reference>
<dbReference type="STRING" id="106549.A0A540KFS7"/>
<evidence type="ECO:0000313" key="1">
    <source>
        <dbReference type="EMBL" id="TQD73083.1"/>
    </source>
</evidence>